<keyword evidence="1" id="KW-0732">Signal</keyword>
<dbReference type="KEGG" id="mbd:MEBOL_004634"/>
<protein>
    <recommendedName>
        <fullName evidence="4">Lipoprotein</fullName>
    </recommendedName>
</protein>
<evidence type="ECO:0000313" key="3">
    <source>
        <dbReference type="Proteomes" id="UP000217289"/>
    </source>
</evidence>
<keyword evidence="3" id="KW-1185">Reference proteome</keyword>
<dbReference type="EMBL" id="CP022163">
    <property type="protein sequence ID" value="ATB31172.1"/>
    <property type="molecule type" value="Genomic_DNA"/>
</dbReference>
<dbReference type="PROSITE" id="PS51257">
    <property type="entry name" value="PROKAR_LIPOPROTEIN"/>
    <property type="match status" value="1"/>
</dbReference>
<evidence type="ECO:0008006" key="4">
    <source>
        <dbReference type="Google" id="ProtNLM"/>
    </source>
</evidence>
<evidence type="ECO:0000313" key="2">
    <source>
        <dbReference type="EMBL" id="ATB31172.1"/>
    </source>
</evidence>
<dbReference type="OrthoDB" id="5499871at2"/>
<reference evidence="2 3" key="1">
    <citation type="submission" date="2017-06" db="EMBL/GenBank/DDBJ databases">
        <authorList>
            <person name="Kim H.J."/>
            <person name="Triplett B.A."/>
        </authorList>
    </citation>
    <scope>NUCLEOTIDE SEQUENCE [LARGE SCALE GENOMIC DNA]</scope>
    <source>
        <strain evidence="2 3">DSM 14713</strain>
    </source>
</reference>
<feature type="signal peptide" evidence="1">
    <location>
        <begin position="1"/>
        <end position="21"/>
    </location>
</feature>
<accession>A0A250IJ28</accession>
<dbReference type="RefSeq" id="WP_095979530.1">
    <property type="nucleotide sequence ID" value="NZ_CP022163.1"/>
</dbReference>
<feature type="chain" id="PRO_5013010087" description="Lipoprotein" evidence="1">
    <location>
        <begin position="22"/>
        <end position="219"/>
    </location>
</feature>
<name>A0A250IJ28_9BACT</name>
<dbReference type="AlphaFoldDB" id="A0A250IJ28"/>
<proteinExistence type="predicted"/>
<evidence type="ECO:0000256" key="1">
    <source>
        <dbReference type="SAM" id="SignalP"/>
    </source>
</evidence>
<organism evidence="2 3">
    <name type="scientific">Melittangium boletus DSM 14713</name>
    <dbReference type="NCBI Taxonomy" id="1294270"/>
    <lineage>
        <taxon>Bacteria</taxon>
        <taxon>Pseudomonadati</taxon>
        <taxon>Myxococcota</taxon>
        <taxon>Myxococcia</taxon>
        <taxon>Myxococcales</taxon>
        <taxon>Cystobacterineae</taxon>
        <taxon>Archangiaceae</taxon>
        <taxon>Melittangium</taxon>
    </lineage>
</organism>
<dbReference type="Proteomes" id="UP000217289">
    <property type="component" value="Chromosome"/>
</dbReference>
<sequence>MKLGWSVVLLVLLLGCATTQGTGGSGPVRAPPGVQPATKKELPWLNLPGGRMKTTLYYGPWQCRREFMNGCQKQCASEGHPLKGCMWLADLKFDWEGRLILLPVSVKAGSRYGIHHCCCDYPELSPVDNATRRKQWEKFRESYREGWSKKFGAWPEESEVSWPGHHIRDLKHGGNPVDPNNLFPAKPSVHDLYNRAYPACYSGQSPWNTVGPDLPYTDP</sequence>
<gene>
    <name evidence="2" type="ORF">MEBOL_004634</name>
</gene>